<proteinExistence type="predicted"/>
<protein>
    <recommendedName>
        <fullName evidence="3">ATP-binding protein</fullName>
    </recommendedName>
</protein>
<organism evidence="1 2">
    <name type="scientific">Anseongella ginsenosidimutans</name>
    <dbReference type="NCBI Taxonomy" id="496056"/>
    <lineage>
        <taxon>Bacteria</taxon>
        <taxon>Pseudomonadati</taxon>
        <taxon>Bacteroidota</taxon>
        <taxon>Sphingobacteriia</taxon>
        <taxon>Sphingobacteriales</taxon>
        <taxon>Sphingobacteriaceae</taxon>
        <taxon>Anseongella</taxon>
    </lineage>
</organism>
<name>A0A4R3KNT7_9SPHI</name>
<accession>A0A4R3KNT7</accession>
<dbReference type="AlphaFoldDB" id="A0A4R3KNT7"/>
<dbReference type="InterPro" id="IPR027417">
    <property type="entry name" value="P-loop_NTPase"/>
</dbReference>
<dbReference type="Proteomes" id="UP000295807">
    <property type="component" value="Unassembled WGS sequence"/>
</dbReference>
<gene>
    <name evidence="1" type="ORF">EDD80_11190</name>
</gene>
<comment type="caution">
    <text evidence="1">The sequence shown here is derived from an EMBL/GenBank/DDBJ whole genome shotgun (WGS) entry which is preliminary data.</text>
</comment>
<sequence length="45" mass="5287">MKFYDRKQELAILQLNTRQSEKTACFTMMVGRRRIGKTALLLGIR</sequence>
<dbReference type="Gene3D" id="3.40.50.300">
    <property type="entry name" value="P-loop containing nucleotide triphosphate hydrolases"/>
    <property type="match status" value="1"/>
</dbReference>
<evidence type="ECO:0000313" key="2">
    <source>
        <dbReference type="Proteomes" id="UP000295807"/>
    </source>
</evidence>
<evidence type="ECO:0000313" key="1">
    <source>
        <dbReference type="EMBL" id="TCS85687.1"/>
    </source>
</evidence>
<dbReference type="EMBL" id="SMAD01000011">
    <property type="protein sequence ID" value="TCS85687.1"/>
    <property type="molecule type" value="Genomic_DNA"/>
</dbReference>
<keyword evidence="2" id="KW-1185">Reference proteome</keyword>
<evidence type="ECO:0008006" key="3">
    <source>
        <dbReference type="Google" id="ProtNLM"/>
    </source>
</evidence>
<reference evidence="1 2" key="1">
    <citation type="submission" date="2019-03" db="EMBL/GenBank/DDBJ databases">
        <title>Genomic Encyclopedia of Type Strains, Phase IV (KMG-IV): sequencing the most valuable type-strain genomes for metagenomic binning, comparative biology and taxonomic classification.</title>
        <authorList>
            <person name="Goeker M."/>
        </authorList>
    </citation>
    <scope>NUCLEOTIDE SEQUENCE [LARGE SCALE GENOMIC DNA]</scope>
    <source>
        <strain evidence="1 2">DSM 21100</strain>
    </source>
</reference>